<reference evidence="2 3" key="1">
    <citation type="submission" date="2016-09" db="EMBL/GenBank/DDBJ databases">
        <title>Extensive genetic diversity and differential bi-allelic expression allows diatom success in the polar Southern Ocean.</title>
        <authorList>
            <consortium name="DOE Joint Genome Institute"/>
            <person name="Mock T."/>
            <person name="Otillar R.P."/>
            <person name="Strauss J."/>
            <person name="Dupont C."/>
            <person name="Frickenhaus S."/>
            <person name="Maumus F."/>
            <person name="Mcmullan M."/>
            <person name="Sanges R."/>
            <person name="Schmutz J."/>
            <person name="Toseland A."/>
            <person name="Valas R."/>
            <person name="Veluchamy A."/>
            <person name="Ward B.J."/>
            <person name="Allen A."/>
            <person name="Barry K."/>
            <person name="Falciatore A."/>
            <person name="Ferrante M."/>
            <person name="Fortunato A.E."/>
            <person name="Gloeckner G."/>
            <person name="Gruber A."/>
            <person name="Hipkin R."/>
            <person name="Janech M."/>
            <person name="Kroth P."/>
            <person name="Leese F."/>
            <person name="Lindquist E."/>
            <person name="Lyon B.R."/>
            <person name="Martin J."/>
            <person name="Mayer C."/>
            <person name="Parker M."/>
            <person name="Quesneville H."/>
            <person name="Raymond J."/>
            <person name="Uhlig C."/>
            <person name="Valentin K.U."/>
            <person name="Worden A.Z."/>
            <person name="Armbrust E.V."/>
            <person name="Bowler C."/>
            <person name="Green B."/>
            <person name="Moulton V."/>
            <person name="Van Oosterhout C."/>
            <person name="Grigoriev I."/>
        </authorList>
    </citation>
    <scope>NUCLEOTIDE SEQUENCE [LARGE SCALE GENOMIC DNA]</scope>
    <source>
        <strain evidence="2 3">CCMP1102</strain>
    </source>
</reference>
<feature type="region of interest" description="Disordered" evidence="1">
    <location>
        <begin position="340"/>
        <end position="362"/>
    </location>
</feature>
<dbReference type="KEGG" id="fcy:FRACYDRAFT_268266"/>
<dbReference type="Proteomes" id="UP000095751">
    <property type="component" value="Unassembled WGS sequence"/>
</dbReference>
<organism evidence="2 3">
    <name type="scientific">Fragilariopsis cylindrus CCMP1102</name>
    <dbReference type="NCBI Taxonomy" id="635003"/>
    <lineage>
        <taxon>Eukaryota</taxon>
        <taxon>Sar</taxon>
        <taxon>Stramenopiles</taxon>
        <taxon>Ochrophyta</taxon>
        <taxon>Bacillariophyta</taxon>
        <taxon>Bacillariophyceae</taxon>
        <taxon>Bacillariophycidae</taxon>
        <taxon>Bacillariales</taxon>
        <taxon>Bacillariaceae</taxon>
        <taxon>Fragilariopsis</taxon>
    </lineage>
</organism>
<sequence length="362" mass="38041">MRPGSYQMSAAAGPQSIMYGPQSYSEAGNLVNLPGSFAEVDFALALQRPGVVPTGPGDSVTTGSMTASTSATTMSSNNSRSTYHHTNLGSQSGSYGTHQVLHNGNHQQRRFPVATSRSFGEGDVTATSRVPAEIDSRHQQVVYASSHDSGIYIGPPPTELEAENIPNNLPLAMSTPPAPPAALGSTTQLPMQYTVPLNNSSAAVTSNNTGIQNPNMGNYDQQAYQQQLAMMQHQFQQQQILLQQQQAALALQQQQLEQYSMNQALMNPNIPNATAAGMNTGGAPAAVQGGGYYVVTADDGTSRLVAASNLGMAIPMSGQVAGIGAPGKIQGQGIATPNNQAIGDGFYTNNSNHQHQHPHQQP</sequence>
<dbReference type="EMBL" id="KV784356">
    <property type="protein sequence ID" value="OEU18327.1"/>
    <property type="molecule type" value="Genomic_DNA"/>
</dbReference>
<feature type="compositionally biased region" description="Polar residues" evidence="1">
    <location>
        <begin position="84"/>
        <end position="98"/>
    </location>
</feature>
<feature type="region of interest" description="Disordered" evidence="1">
    <location>
        <begin position="52"/>
        <end position="98"/>
    </location>
</feature>
<proteinExistence type="predicted"/>
<evidence type="ECO:0000313" key="3">
    <source>
        <dbReference type="Proteomes" id="UP000095751"/>
    </source>
</evidence>
<keyword evidence="3" id="KW-1185">Reference proteome</keyword>
<feature type="compositionally biased region" description="Polar residues" evidence="1">
    <location>
        <begin position="340"/>
        <end position="352"/>
    </location>
</feature>
<accession>A0A1E7FJJ5</accession>
<dbReference type="AlphaFoldDB" id="A0A1E7FJJ5"/>
<gene>
    <name evidence="2" type="ORF">FRACYDRAFT_268266</name>
</gene>
<dbReference type="InParanoid" id="A0A1E7FJJ5"/>
<protein>
    <submittedName>
        <fullName evidence="2">Uncharacterized protein</fullName>
    </submittedName>
</protein>
<feature type="compositionally biased region" description="Low complexity" evidence="1">
    <location>
        <begin position="61"/>
        <end position="81"/>
    </location>
</feature>
<evidence type="ECO:0000256" key="1">
    <source>
        <dbReference type="SAM" id="MobiDB-lite"/>
    </source>
</evidence>
<name>A0A1E7FJJ5_9STRA</name>
<evidence type="ECO:0000313" key="2">
    <source>
        <dbReference type="EMBL" id="OEU18327.1"/>
    </source>
</evidence>